<protein>
    <submittedName>
        <fullName evidence="1">Uncharacterized protein</fullName>
    </submittedName>
</protein>
<accession>A0A3B0VVX5</accession>
<dbReference type="EMBL" id="UOEW01000369">
    <property type="protein sequence ID" value="VAW42597.1"/>
    <property type="molecule type" value="Genomic_DNA"/>
</dbReference>
<name>A0A3B0VVX5_9ZZZZ</name>
<dbReference type="AlphaFoldDB" id="A0A3B0VVX5"/>
<dbReference type="EMBL" id="UOEW01000369">
    <property type="protein sequence ID" value="VAW42639.1"/>
    <property type="molecule type" value="Genomic_DNA"/>
</dbReference>
<evidence type="ECO:0000313" key="1">
    <source>
        <dbReference type="EMBL" id="VAW42597.1"/>
    </source>
</evidence>
<gene>
    <name evidence="1" type="ORF">MNBD_GAMMA01-1352</name>
    <name evidence="2" type="ORF">MNBD_GAMMA01-1379</name>
</gene>
<organism evidence="1">
    <name type="scientific">hydrothermal vent metagenome</name>
    <dbReference type="NCBI Taxonomy" id="652676"/>
    <lineage>
        <taxon>unclassified sequences</taxon>
        <taxon>metagenomes</taxon>
        <taxon>ecological metagenomes</taxon>
    </lineage>
</organism>
<sequence>MDLLKNAKELVTSLKKVSIKAIEEVERLSNPLGIIEKGAEFEAKRRAHPPISSEDQKAIGQEAKEILNRMKGNRANISNRDALLDAKDEAIEKAHDNYWQDKEKVREKYRSNHLEA</sequence>
<reference evidence="1" key="1">
    <citation type="submission" date="2018-06" db="EMBL/GenBank/DDBJ databases">
        <authorList>
            <person name="Zhirakovskaya E."/>
        </authorList>
    </citation>
    <scope>NUCLEOTIDE SEQUENCE</scope>
</reference>
<proteinExistence type="predicted"/>
<evidence type="ECO:0000313" key="2">
    <source>
        <dbReference type="EMBL" id="VAW42639.1"/>
    </source>
</evidence>